<name>A0A8T2QMY0_CERRI</name>
<evidence type="ECO:0000313" key="3">
    <source>
        <dbReference type="Proteomes" id="UP000825935"/>
    </source>
</evidence>
<organism evidence="2 3">
    <name type="scientific">Ceratopteris richardii</name>
    <name type="common">Triangle waterfern</name>
    <dbReference type="NCBI Taxonomy" id="49495"/>
    <lineage>
        <taxon>Eukaryota</taxon>
        <taxon>Viridiplantae</taxon>
        <taxon>Streptophyta</taxon>
        <taxon>Embryophyta</taxon>
        <taxon>Tracheophyta</taxon>
        <taxon>Polypodiopsida</taxon>
        <taxon>Polypodiidae</taxon>
        <taxon>Polypodiales</taxon>
        <taxon>Pteridineae</taxon>
        <taxon>Pteridaceae</taxon>
        <taxon>Parkerioideae</taxon>
        <taxon>Ceratopteris</taxon>
    </lineage>
</organism>
<dbReference type="EMBL" id="CM035438">
    <property type="protein sequence ID" value="KAH7285279.1"/>
    <property type="molecule type" value="Genomic_DNA"/>
</dbReference>
<sequence length="262" mass="28422">MAEAGSSSNSGIASASPSFSASAAPDWEVLTASMSSSAIAKPNEDAIDDVSQKTGPEIESSSNPIPDDGSLTSGVWSSSVYPSVDREINNGAEAEPFTEGWKPQITVTSANFYGYVAERNRGDAVLLSRESVQTYFNDENFSLDITDSLLSSKEFDGSKGKIFSEPDNPAYEAPIEDVHSKERNKVKGEKQTRRSLKFICSIAVAVSVVGIVLLGHKLRTVYQQNEQLQTQISVKDEKLNELLLQVKRLKEVLGNQRAPVSK</sequence>
<reference evidence="2" key="1">
    <citation type="submission" date="2021-08" db="EMBL/GenBank/DDBJ databases">
        <title>WGS assembly of Ceratopteris richardii.</title>
        <authorList>
            <person name="Marchant D.B."/>
            <person name="Chen G."/>
            <person name="Jenkins J."/>
            <person name="Shu S."/>
            <person name="Leebens-Mack J."/>
            <person name="Grimwood J."/>
            <person name="Schmutz J."/>
            <person name="Soltis P."/>
            <person name="Soltis D."/>
            <person name="Chen Z.-H."/>
        </authorList>
    </citation>
    <scope>NUCLEOTIDE SEQUENCE</scope>
    <source>
        <strain evidence="2">Whitten #5841</strain>
        <tissue evidence="2">Leaf</tissue>
    </source>
</reference>
<comment type="caution">
    <text evidence="2">The sequence shown here is derived from an EMBL/GenBank/DDBJ whole genome shotgun (WGS) entry which is preliminary data.</text>
</comment>
<gene>
    <name evidence="2" type="ORF">KP509_33G020500</name>
</gene>
<evidence type="ECO:0000256" key="1">
    <source>
        <dbReference type="SAM" id="MobiDB-lite"/>
    </source>
</evidence>
<feature type="region of interest" description="Disordered" evidence="1">
    <location>
        <begin position="38"/>
        <end position="73"/>
    </location>
</feature>
<accession>A0A8T2QMY0</accession>
<keyword evidence="3" id="KW-1185">Reference proteome</keyword>
<feature type="compositionally biased region" description="Polar residues" evidence="1">
    <location>
        <begin position="59"/>
        <end position="73"/>
    </location>
</feature>
<proteinExistence type="predicted"/>
<dbReference type="OrthoDB" id="1929213at2759"/>
<dbReference type="Proteomes" id="UP000825935">
    <property type="component" value="Chromosome 33"/>
</dbReference>
<protein>
    <submittedName>
        <fullName evidence="2">Uncharacterized protein</fullName>
    </submittedName>
</protein>
<evidence type="ECO:0000313" key="2">
    <source>
        <dbReference type="EMBL" id="KAH7285279.1"/>
    </source>
</evidence>
<dbReference type="AlphaFoldDB" id="A0A8T2QMY0"/>